<name>A0A6J6T5B3_9ZZZZ</name>
<organism evidence="1">
    <name type="scientific">freshwater metagenome</name>
    <dbReference type="NCBI Taxonomy" id="449393"/>
    <lineage>
        <taxon>unclassified sequences</taxon>
        <taxon>metagenomes</taxon>
        <taxon>ecological metagenomes</taxon>
    </lineage>
</organism>
<gene>
    <name evidence="1" type="ORF">UFOPK2786_00844</name>
</gene>
<reference evidence="1" key="1">
    <citation type="submission" date="2020-05" db="EMBL/GenBank/DDBJ databases">
        <authorList>
            <person name="Chiriac C."/>
            <person name="Salcher M."/>
            <person name="Ghai R."/>
            <person name="Kavagutti S V."/>
        </authorList>
    </citation>
    <scope>NUCLEOTIDE SEQUENCE</scope>
</reference>
<proteinExistence type="predicted"/>
<accession>A0A6J6T5B3</accession>
<sequence>MIGRLTGFGVEPRHLRAFRVVADRDSGLLQQIANPYARPRDPDGQALADETIRELASLFVQLHATLLRAELVRGSKA</sequence>
<protein>
    <submittedName>
        <fullName evidence="1">Unannotated protein</fullName>
    </submittedName>
</protein>
<dbReference type="AlphaFoldDB" id="A0A6J6T5B3"/>
<dbReference type="EMBL" id="CAEZYW010000114">
    <property type="protein sequence ID" value="CAB4742341.1"/>
    <property type="molecule type" value="Genomic_DNA"/>
</dbReference>
<evidence type="ECO:0000313" key="1">
    <source>
        <dbReference type="EMBL" id="CAB4742341.1"/>
    </source>
</evidence>